<dbReference type="InterPro" id="IPR036249">
    <property type="entry name" value="Thioredoxin-like_sf"/>
</dbReference>
<feature type="transmembrane region" description="Helical" evidence="2">
    <location>
        <begin position="551"/>
        <end position="571"/>
    </location>
</feature>
<keyword evidence="2" id="KW-0812">Transmembrane</keyword>
<name>A0A3P7EGF5_WUCBA</name>
<sequence length="832" mass="96733">MIYLLLFLILSSYHIDGKISTEIEDPYQVLGVSRKATIKEIRHAYKALAKEWHPDKSEEPDSHEKFMAIIHAYEILSDPVKRERYDKFDSFDDPSSSHAYTHYPSDDLFGFGFGGFDNGNSFFQKHRISTRIFSHSLMGRSYFQPIIMFAYSGYCQLCFHLEPIWQSVVNDLEPLGYGIGTVNAITDSNLLEKMRISRLPSIIVVVEGRVIHYRGSMQPLSAKAVRIFARDVIPNTFLLKITNHDGLRRFIDQWQTSNKARSFYLSMILLMKIIISVVIFGNKENPRIRYMLTAMKYATFARFAYVYLNDQSTEIVKMREALDITCFKCENILIFNDYPQEGPVGRLSVSSGQQFNIDTMGEFIERNKYLTLPRLSSQSYFDDLCPISSRSLRSLCVILMATDSSSDLSQIASFRNFVHSRGANFKDERLRFAYVYVGKQKEFVMTFFDGLSPSERSSLQESGHGLLILWRYDQKKVRFAWLSNWSVEENISENNLQFELDAYIKGVRKLEYQATLKPVLDEYRPSWFTRVSRTAVRMFEAMWFSLTKEEALPLLSAIGTLLIIFFIGYGLSYANALEEKSRSHVSQEIRKDNKHTVDVDEQCHPEDPRIGPRISSNRPRVLKRQQKIMREMEPMMHELRAETYFGMIRLLKPGCRSIVVLVDEQSKDILLPQFAKHIWPFRNNKTFSFGYLMVEKNLSWFRKLLEHTLPAESGQTHEDGSSMYERLKNINPRKTLGTVLVLCGWKLYFNMYHPMHTSLGKKHFLGFDDDGKDCSSEDSDADKASREEVQTLRKGQHLKLEDVLNGLPNWLDRLVEGSIRRYYIPEWPNNLR</sequence>
<evidence type="ECO:0000256" key="3">
    <source>
        <dbReference type="SAM" id="SignalP"/>
    </source>
</evidence>
<dbReference type="EMBL" id="UYWW01012282">
    <property type="protein sequence ID" value="VDM20273.1"/>
    <property type="molecule type" value="Genomic_DNA"/>
</dbReference>
<dbReference type="PROSITE" id="PS50076">
    <property type="entry name" value="DNAJ_2"/>
    <property type="match status" value="1"/>
</dbReference>
<dbReference type="FunCoup" id="A0A3P7EGF5">
    <property type="interactions" value="1708"/>
</dbReference>
<keyword evidence="3" id="KW-0732">Signal</keyword>
<gene>
    <name evidence="5" type="ORF">WBA_LOCUS11153</name>
</gene>
<keyword evidence="2" id="KW-1133">Transmembrane helix</keyword>
<evidence type="ECO:0000256" key="2">
    <source>
        <dbReference type="SAM" id="Phobius"/>
    </source>
</evidence>
<feature type="chain" id="PRO_5018298332" description="J domain-containing protein" evidence="3">
    <location>
        <begin position="18"/>
        <end position="832"/>
    </location>
</feature>
<feature type="region of interest" description="Disordered" evidence="1">
    <location>
        <begin position="587"/>
        <end position="615"/>
    </location>
</feature>
<feature type="signal peptide" evidence="3">
    <location>
        <begin position="1"/>
        <end position="17"/>
    </location>
</feature>
<dbReference type="Pfam" id="PF00226">
    <property type="entry name" value="DnaJ"/>
    <property type="match status" value="1"/>
</dbReference>
<dbReference type="Proteomes" id="UP000270924">
    <property type="component" value="Unassembled WGS sequence"/>
</dbReference>
<proteinExistence type="predicted"/>
<dbReference type="PANTHER" id="PTHR44303">
    <property type="entry name" value="DNAJ HOMOLOG SUBFAMILY C MEMBER 16"/>
    <property type="match status" value="1"/>
</dbReference>
<keyword evidence="2" id="KW-0472">Membrane</keyword>
<dbReference type="Gene3D" id="1.10.287.110">
    <property type="entry name" value="DnaJ domain"/>
    <property type="match status" value="1"/>
</dbReference>
<keyword evidence="6" id="KW-1185">Reference proteome</keyword>
<dbReference type="InterPro" id="IPR001623">
    <property type="entry name" value="DnaJ_domain"/>
</dbReference>
<feature type="domain" description="J" evidence="4">
    <location>
        <begin position="25"/>
        <end position="89"/>
    </location>
</feature>
<evidence type="ECO:0000259" key="4">
    <source>
        <dbReference type="PROSITE" id="PS50076"/>
    </source>
</evidence>
<organism evidence="5 6">
    <name type="scientific">Wuchereria bancrofti</name>
    <dbReference type="NCBI Taxonomy" id="6293"/>
    <lineage>
        <taxon>Eukaryota</taxon>
        <taxon>Metazoa</taxon>
        <taxon>Ecdysozoa</taxon>
        <taxon>Nematoda</taxon>
        <taxon>Chromadorea</taxon>
        <taxon>Rhabditida</taxon>
        <taxon>Spirurina</taxon>
        <taxon>Spiruromorpha</taxon>
        <taxon>Filarioidea</taxon>
        <taxon>Onchocercidae</taxon>
        <taxon>Wuchereria</taxon>
    </lineage>
</organism>
<reference evidence="5 6" key="1">
    <citation type="submission" date="2018-11" db="EMBL/GenBank/DDBJ databases">
        <authorList>
            <consortium name="Pathogen Informatics"/>
        </authorList>
    </citation>
    <scope>NUCLEOTIDE SEQUENCE [LARGE SCALE GENOMIC DNA]</scope>
</reference>
<evidence type="ECO:0000313" key="5">
    <source>
        <dbReference type="EMBL" id="VDM20273.1"/>
    </source>
</evidence>
<feature type="transmembrane region" description="Helical" evidence="2">
    <location>
        <begin position="263"/>
        <end position="281"/>
    </location>
</feature>
<protein>
    <recommendedName>
        <fullName evidence="4">J domain-containing protein</fullName>
    </recommendedName>
</protein>
<dbReference type="InParanoid" id="A0A3P7EGF5"/>
<dbReference type="InterPro" id="IPR052448">
    <property type="entry name" value="DnaJ_C16_autophagy_reg"/>
</dbReference>
<evidence type="ECO:0000256" key="1">
    <source>
        <dbReference type="SAM" id="MobiDB-lite"/>
    </source>
</evidence>
<dbReference type="CDD" id="cd06257">
    <property type="entry name" value="DnaJ"/>
    <property type="match status" value="1"/>
</dbReference>
<dbReference type="SUPFAM" id="SSF46565">
    <property type="entry name" value="Chaperone J-domain"/>
    <property type="match status" value="1"/>
</dbReference>
<dbReference type="PRINTS" id="PR00625">
    <property type="entry name" value="JDOMAIN"/>
</dbReference>
<dbReference type="PANTHER" id="PTHR44303:SF2">
    <property type="entry name" value="DNAJ HOMOLOG SUBFAMILY C MEMBER 16"/>
    <property type="match status" value="1"/>
</dbReference>
<accession>A0A3P7EGF5</accession>
<dbReference type="AlphaFoldDB" id="A0A3P7EGF5"/>
<evidence type="ECO:0000313" key="6">
    <source>
        <dbReference type="Proteomes" id="UP000270924"/>
    </source>
</evidence>
<dbReference type="InterPro" id="IPR036869">
    <property type="entry name" value="J_dom_sf"/>
</dbReference>
<dbReference type="Gene3D" id="3.40.30.10">
    <property type="entry name" value="Glutaredoxin"/>
    <property type="match status" value="1"/>
</dbReference>
<feature type="compositionally biased region" description="Basic and acidic residues" evidence="1">
    <location>
        <begin position="587"/>
        <end position="610"/>
    </location>
</feature>
<dbReference type="SUPFAM" id="SSF52833">
    <property type="entry name" value="Thioredoxin-like"/>
    <property type="match status" value="1"/>
</dbReference>
<dbReference type="SMART" id="SM00271">
    <property type="entry name" value="DnaJ"/>
    <property type="match status" value="1"/>
</dbReference>
<dbReference type="OMA" id="HAKHPEC"/>
<dbReference type="OrthoDB" id="10065037at2759"/>